<evidence type="ECO:0000313" key="2">
    <source>
        <dbReference type="EMBL" id="GCC19352.1"/>
    </source>
</evidence>
<organism evidence="2 3">
    <name type="scientific">Chiloscyllium punctatum</name>
    <name type="common">Brownbanded bambooshark</name>
    <name type="synonym">Hemiscyllium punctatum</name>
    <dbReference type="NCBI Taxonomy" id="137246"/>
    <lineage>
        <taxon>Eukaryota</taxon>
        <taxon>Metazoa</taxon>
        <taxon>Chordata</taxon>
        <taxon>Craniata</taxon>
        <taxon>Vertebrata</taxon>
        <taxon>Chondrichthyes</taxon>
        <taxon>Elasmobranchii</taxon>
        <taxon>Galeomorphii</taxon>
        <taxon>Galeoidea</taxon>
        <taxon>Orectolobiformes</taxon>
        <taxon>Hemiscylliidae</taxon>
        <taxon>Chiloscyllium</taxon>
    </lineage>
</organism>
<dbReference type="AlphaFoldDB" id="A0A401RMH4"/>
<accession>A0A401RMH4</accession>
<name>A0A401RMH4_CHIPU</name>
<feature type="compositionally biased region" description="Basic and acidic residues" evidence="1">
    <location>
        <begin position="23"/>
        <end position="34"/>
    </location>
</feature>
<proteinExistence type="predicted"/>
<protein>
    <submittedName>
        <fullName evidence="2">Uncharacterized protein</fullName>
    </submittedName>
</protein>
<evidence type="ECO:0000256" key="1">
    <source>
        <dbReference type="SAM" id="MobiDB-lite"/>
    </source>
</evidence>
<keyword evidence="3" id="KW-1185">Reference proteome</keyword>
<feature type="region of interest" description="Disordered" evidence="1">
    <location>
        <begin position="1"/>
        <end position="42"/>
    </location>
</feature>
<evidence type="ECO:0000313" key="3">
    <source>
        <dbReference type="Proteomes" id="UP000287033"/>
    </source>
</evidence>
<dbReference type="Proteomes" id="UP000287033">
    <property type="component" value="Unassembled WGS sequence"/>
</dbReference>
<dbReference type="EMBL" id="BEZZ01004892">
    <property type="protein sequence ID" value="GCC19352.1"/>
    <property type="molecule type" value="Genomic_DNA"/>
</dbReference>
<reference evidence="2 3" key="1">
    <citation type="journal article" date="2018" name="Nat. Ecol. Evol.">
        <title>Shark genomes provide insights into elasmobranch evolution and the origin of vertebrates.</title>
        <authorList>
            <person name="Hara Y"/>
            <person name="Yamaguchi K"/>
            <person name="Onimaru K"/>
            <person name="Kadota M"/>
            <person name="Koyanagi M"/>
            <person name="Keeley SD"/>
            <person name="Tatsumi K"/>
            <person name="Tanaka K"/>
            <person name="Motone F"/>
            <person name="Kageyama Y"/>
            <person name="Nozu R"/>
            <person name="Adachi N"/>
            <person name="Nishimura O"/>
            <person name="Nakagawa R"/>
            <person name="Tanegashima C"/>
            <person name="Kiyatake I"/>
            <person name="Matsumoto R"/>
            <person name="Murakumo K"/>
            <person name="Nishida K"/>
            <person name="Terakita A"/>
            <person name="Kuratani S"/>
            <person name="Sato K"/>
            <person name="Hyodo S Kuraku.S."/>
        </authorList>
    </citation>
    <scope>NUCLEOTIDE SEQUENCE [LARGE SCALE GENOMIC DNA]</scope>
</reference>
<comment type="caution">
    <text evidence="2">The sequence shown here is derived from an EMBL/GenBank/DDBJ whole genome shotgun (WGS) entry which is preliminary data.</text>
</comment>
<gene>
    <name evidence="2" type="ORF">chiPu_0021812</name>
</gene>
<sequence length="90" mass="9991">MTVWTSRRGTTAPGGLRVSLPDTNKDGVRGDASARKARRGIPDYNSRRAAHAVAFQDGRAHRQTGDVVRYWTANTGRRQKRTTTPSVRLN</sequence>